<proteinExistence type="predicted"/>
<evidence type="ECO:0000313" key="1">
    <source>
        <dbReference type="EMBL" id="KAI8004767.1"/>
    </source>
</evidence>
<dbReference type="Proteomes" id="UP001060215">
    <property type="component" value="Chromosome 9"/>
</dbReference>
<reference evidence="1 2" key="1">
    <citation type="journal article" date="2022" name="Plant J.">
        <title>Chromosome-level genome of Camellia lanceoleosa provides a valuable resource for understanding genome evolution and self-incompatibility.</title>
        <authorList>
            <person name="Gong W."/>
            <person name="Xiao S."/>
            <person name="Wang L."/>
            <person name="Liao Z."/>
            <person name="Chang Y."/>
            <person name="Mo W."/>
            <person name="Hu G."/>
            <person name="Li W."/>
            <person name="Zhao G."/>
            <person name="Zhu H."/>
            <person name="Hu X."/>
            <person name="Ji K."/>
            <person name="Xiang X."/>
            <person name="Song Q."/>
            <person name="Yuan D."/>
            <person name="Jin S."/>
            <person name="Zhang L."/>
        </authorList>
    </citation>
    <scope>NUCLEOTIDE SEQUENCE [LARGE SCALE GENOMIC DNA]</scope>
    <source>
        <strain evidence="1">SQ_2022a</strain>
    </source>
</reference>
<protein>
    <submittedName>
        <fullName evidence="1">Uncharacterized protein</fullName>
    </submittedName>
</protein>
<evidence type="ECO:0000313" key="2">
    <source>
        <dbReference type="Proteomes" id="UP001060215"/>
    </source>
</evidence>
<sequence length="69" mass="8026">MHTSTAENPLSLSESHHRKPSLFVRIAPPKALFSVRFASLMRHHRKRSSPSISQQVSSFLYIYMYTFCE</sequence>
<dbReference type="EMBL" id="CM045766">
    <property type="protein sequence ID" value="KAI8004767.1"/>
    <property type="molecule type" value="Genomic_DNA"/>
</dbReference>
<gene>
    <name evidence="1" type="ORF">LOK49_LG08G01718</name>
</gene>
<comment type="caution">
    <text evidence="1">The sequence shown here is derived from an EMBL/GenBank/DDBJ whole genome shotgun (WGS) entry which is preliminary data.</text>
</comment>
<organism evidence="1 2">
    <name type="scientific">Camellia lanceoleosa</name>
    <dbReference type="NCBI Taxonomy" id="1840588"/>
    <lineage>
        <taxon>Eukaryota</taxon>
        <taxon>Viridiplantae</taxon>
        <taxon>Streptophyta</taxon>
        <taxon>Embryophyta</taxon>
        <taxon>Tracheophyta</taxon>
        <taxon>Spermatophyta</taxon>
        <taxon>Magnoliopsida</taxon>
        <taxon>eudicotyledons</taxon>
        <taxon>Gunneridae</taxon>
        <taxon>Pentapetalae</taxon>
        <taxon>asterids</taxon>
        <taxon>Ericales</taxon>
        <taxon>Theaceae</taxon>
        <taxon>Camellia</taxon>
    </lineage>
</organism>
<name>A0ACC0GWG2_9ERIC</name>
<accession>A0ACC0GWG2</accession>
<keyword evidence="2" id="KW-1185">Reference proteome</keyword>